<dbReference type="Proteomes" id="UP000245207">
    <property type="component" value="Unassembled WGS sequence"/>
</dbReference>
<dbReference type="PANTHER" id="PTHR46033">
    <property type="entry name" value="PROTEIN MAIN-LIKE 2"/>
    <property type="match status" value="1"/>
</dbReference>
<keyword evidence="2" id="KW-0808">Transferase</keyword>
<dbReference type="Pfam" id="PF10536">
    <property type="entry name" value="PMD"/>
    <property type="match status" value="1"/>
</dbReference>
<dbReference type="PANTHER" id="PTHR46033:SF67">
    <property type="entry name" value="AMINOTRANSFERASE-LIKE, PLANT MOBILE DOMAIN FAMILY PROTEIN"/>
    <property type="match status" value="1"/>
</dbReference>
<dbReference type="EMBL" id="PKPP01009686">
    <property type="protein sequence ID" value="PWA47709.1"/>
    <property type="molecule type" value="Genomic_DNA"/>
</dbReference>
<organism evidence="2 3">
    <name type="scientific">Artemisia annua</name>
    <name type="common">Sweet wormwood</name>
    <dbReference type="NCBI Taxonomy" id="35608"/>
    <lineage>
        <taxon>Eukaryota</taxon>
        <taxon>Viridiplantae</taxon>
        <taxon>Streptophyta</taxon>
        <taxon>Embryophyta</taxon>
        <taxon>Tracheophyta</taxon>
        <taxon>Spermatophyta</taxon>
        <taxon>Magnoliopsida</taxon>
        <taxon>eudicotyledons</taxon>
        <taxon>Gunneridae</taxon>
        <taxon>Pentapetalae</taxon>
        <taxon>asterids</taxon>
        <taxon>campanulids</taxon>
        <taxon>Asterales</taxon>
        <taxon>Asteraceae</taxon>
        <taxon>Asteroideae</taxon>
        <taxon>Anthemideae</taxon>
        <taxon>Artemisiinae</taxon>
        <taxon>Artemisia</taxon>
    </lineage>
</organism>
<evidence type="ECO:0000313" key="3">
    <source>
        <dbReference type="Proteomes" id="UP000245207"/>
    </source>
</evidence>
<sequence>MKNRGLVRFIKKREGGLSLDEELESWVRCVRMSELVGSDGSCIQQYLPHRVAMQFGMNQDVPADVARVNETHEIAWEFYTRPVKDAKVNIPSRLSEPYVPARYLEWRNKTTGECSLQSPIGDIETEIIGKDESRSDGGDGIRTLGKLEARISKLEEVYAYLKAKKTEKF</sequence>
<evidence type="ECO:0000313" key="2">
    <source>
        <dbReference type="EMBL" id="PWA47709.1"/>
    </source>
</evidence>
<dbReference type="OrthoDB" id="1728830at2759"/>
<keyword evidence="2" id="KW-0032">Aminotransferase</keyword>
<dbReference type="GO" id="GO:0008483">
    <property type="term" value="F:transaminase activity"/>
    <property type="evidence" value="ECO:0007669"/>
    <property type="project" value="UniProtKB-KW"/>
</dbReference>
<evidence type="ECO:0000259" key="1">
    <source>
        <dbReference type="Pfam" id="PF10536"/>
    </source>
</evidence>
<dbReference type="GO" id="GO:0010073">
    <property type="term" value="P:meristem maintenance"/>
    <property type="evidence" value="ECO:0007669"/>
    <property type="project" value="InterPro"/>
</dbReference>
<feature type="domain" description="Aminotransferase-like plant mobile" evidence="1">
    <location>
        <begin position="19"/>
        <end position="106"/>
    </location>
</feature>
<comment type="caution">
    <text evidence="2">The sequence shown here is derived from an EMBL/GenBank/DDBJ whole genome shotgun (WGS) entry which is preliminary data.</text>
</comment>
<dbReference type="AlphaFoldDB" id="A0A2U1LFC7"/>
<proteinExistence type="predicted"/>
<name>A0A2U1LFC7_ARTAN</name>
<protein>
    <submittedName>
        <fullName evidence="2">Aminotransferase-like mobile domain-containing protein</fullName>
    </submittedName>
</protein>
<gene>
    <name evidence="2" type="ORF">CTI12_AA399510</name>
</gene>
<dbReference type="InterPro" id="IPR044824">
    <property type="entry name" value="MAIN-like"/>
</dbReference>
<dbReference type="InterPro" id="IPR019557">
    <property type="entry name" value="AminoTfrase-like_pln_mobile"/>
</dbReference>
<reference evidence="2 3" key="1">
    <citation type="journal article" date="2018" name="Mol. Plant">
        <title>The genome of Artemisia annua provides insight into the evolution of Asteraceae family and artemisinin biosynthesis.</title>
        <authorList>
            <person name="Shen Q."/>
            <person name="Zhang L."/>
            <person name="Liao Z."/>
            <person name="Wang S."/>
            <person name="Yan T."/>
            <person name="Shi P."/>
            <person name="Liu M."/>
            <person name="Fu X."/>
            <person name="Pan Q."/>
            <person name="Wang Y."/>
            <person name="Lv Z."/>
            <person name="Lu X."/>
            <person name="Zhang F."/>
            <person name="Jiang W."/>
            <person name="Ma Y."/>
            <person name="Chen M."/>
            <person name="Hao X."/>
            <person name="Li L."/>
            <person name="Tang Y."/>
            <person name="Lv G."/>
            <person name="Zhou Y."/>
            <person name="Sun X."/>
            <person name="Brodelius P.E."/>
            <person name="Rose J.K.C."/>
            <person name="Tang K."/>
        </authorList>
    </citation>
    <scope>NUCLEOTIDE SEQUENCE [LARGE SCALE GENOMIC DNA]</scope>
    <source>
        <strain evidence="3">cv. Huhao1</strain>
        <tissue evidence="2">Leaf</tissue>
    </source>
</reference>
<keyword evidence="3" id="KW-1185">Reference proteome</keyword>
<accession>A0A2U1LFC7</accession>